<dbReference type="RefSeq" id="XP_031555197.1">
    <property type="nucleotide sequence ID" value="XM_031699337.1"/>
</dbReference>
<dbReference type="GO" id="GO:0004983">
    <property type="term" value="F:neuropeptide Y receptor activity"/>
    <property type="evidence" value="ECO:0007669"/>
    <property type="project" value="InterPro"/>
</dbReference>
<feature type="transmembrane region" description="Helical" evidence="11">
    <location>
        <begin position="72"/>
        <end position="96"/>
    </location>
</feature>
<dbReference type="InterPro" id="IPR000276">
    <property type="entry name" value="GPCR_Rhodpsn"/>
</dbReference>
<feature type="transmembrane region" description="Helical" evidence="11">
    <location>
        <begin position="155"/>
        <end position="174"/>
    </location>
</feature>
<evidence type="ECO:0000256" key="6">
    <source>
        <dbReference type="ARBA" id="ARBA00023136"/>
    </source>
</evidence>
<evidence type="ECO:0000313" key="17">
    <source>
        <dbReference type="RefSeq" id="XP_031555195.1"/>
    </source>
</evidence>
<dbReference type="SUPFAM" id="SSF81321">
    <property type="entry name" value="Family A G protein-coupled receptor-like"/>
    <property type="match status" value="1"/>
</dbReference>
<dbReference type="CDD" id="cd00637">
    <property type="entry name" value="7tm_classA_rhodopsin-like"/>
    <property type="match status" value="1"/>
</dbReference>
<keyword evidence="7 9" id="KW-0675">Receptor</keyword>
<keyword evidence="8 9" id="KW-0807">Transducer</keyword>
<feature type="compositionally biased region" description="Basic and acidic residues" evidence="10">
    <location>
        <begin position="378"/>
        <end position="392"/>
    </location>
</feature>
<reference evidence="14 15" key="1">
    <citation type="submission" date="2025-04" db="UniProtKB">
        <authorList>
            <consortium name="RefSeq"/>
        </authorList>
    </citation>
    <scope>IDENTIFICATION</scope>
    <source>
        <tissue evidence="14 15">Tentacle</tissue>
    </source>
</reference>
<dbReference type="PROSITE" id="PS50262">
    <property type="entry name" value="G_PROTEIN_RECEP_F1_2"/>
    <property type="match status" value="1"/>
</dbReference>
<comment type="similarity">
    <text evidence="2 9">Belongs to the G-protein coupled receptor 1 family.</text>
</comment>
<feature type="transmembrane region" description="Helical" evidence="11">
    <location>
        <begin position="253"/>
        <end position="271"/>
    </location>
</feature>
<evidence type="ECO:0000313" key="20">
    <source>
        <dbReference type="RefSeq" id="XP_031555198.1"/>
    </source>
</evidence>
<dbReference type="RefSeq" id="XP_031555194.1">
    <property type="nucleotide sequence ID" value="XM_031699334.1"/>
</dbReference>
<keyword evidence="13" id="KW-1185">Reference proteome</keyword>
<sequence length="432" mass="48689">MEGFASENVSSGSNITNGTSVPGPHQLFVVPTSLKIGVTFFAVVIFVVALIGNTIILYIVCSCRHMRNTTNILIANMAVADLWITIDIPYVIKWLFVGRSWFGGVFGKILCQFCHSAQAGSIACSIFTLVCISLDRSLAILFPMKNILTIRIVKIMITVVWLLTLAFLIPLFIVTDVIESPIGYVGCNEVWENMEPVSYRNYIFAFSLCTYAFPLTLITAMYTLTGLRLWNRKVPGHRSLRVHKRIQSSTKRATAMLITVVVVFAICWFPFQIRELIESFGSGVQIQLPLTLFILLPWFGFANAAINPILYFVFSENYRREFKRTFTRMSRRRRRSSSSQVSRGMTLRTRISLSTSVPLQKLRNDSYIPADSQPSHELFPKRTHPDISKSDSPKVCLMPTEENLESESVCGSMEGNTSENIEIDITMDNGHC</sequence>
<dbReference type="Gene3D" id="1.20.1070.10">
    <property type="entry name" value="Rhodopsin 7-helix transmembrane proteins"/>
    <property type="match status" value="1"/>
</dbReference>
<dbReference type="PRINTS" id="PR01012">
    <property type="entry name" value="NRPEPTIDEYR"/>
</dbReference>
<evidence type="ECO:0000313" key="13">
    <source>
        <dbReference type="Proteomes" id="UP000515163"/>
    </source>
</evidence>
<evidence type="ECO:0000313" key="16">
    <source>
        <dbReference type="RefSeq" id="XP_031555194.1"/>
    </source>
</evidence>
<comment type="subcellular location">
    <subcellularLocation>
        <location evidence="1">Membrane</location>
        <topology evidence="1">Multi-pass membrane protein</topology>
    </subcellularLocation>
</comment>
<evidence type="ECO:0000313" key="19">
    <source>
        <dbReference type="RefSeq" id="XP_031555197.1"/>
    </source>
</evidence>
<evidence type="ECO:0000256" key="4">
    <source>
        <dbReference type="ARBA" id="ARBA00022989"/>
    </source>
</evidence>
<evidence type="ECO:0000256" key="8">
    <source>
        <dbReference type="ARBA" id="ARBA00023224"/>
    </source>
</evidence>
<dbReference type="GO" id="GO:0005886">
    <property type="term" value="C:plasma membrane"/>
    <property type="evidence" value="ECO:0007669"/>
    <property type="project" value="TreeGrafter"/>
</dbReference>
<dbReference type="AlphaFoldDB" id="A0A6P8HH68"/>
<dbReference type="RefSeq" id="XP_031555192.1">
    <property type="nucleotide sequence ID" value="XM_031699332.1"/>
</dbReference>
<dbReference type="PROSITE" id="PS00237">
    <property type="entry name" value="G_PROTEIN_RECEP_F1_1"/>
    <property type="match status" value="1"/>
</dbReference>
<dbReference type="InterPro" id="IPR000611">
    <property type="entry name" value="NPY_rcpt"/>
</dbReference>
<keyword evidence="4 11" id="KW-1133">Transmembrane helix</keyword>
<evidence type="ECO:0000259" key="12">
    <source>
        <dbReference type="PROSITE" id="PS50262"/>
    </source>
</evidence>
<keyword evidence="5 9" id="KW-0297">G-protein coupled receptor</keyword>
<evidence type="ECO:0000256" key="1">
    <source>
        <dbReference type="ARBA" id="ARBA00004141"/>
    </source>
</evidence>
<evidence type="ECO:0000313" key="14">
    <source>
        <dbReference type="RefSeq" id="XP_031555191.1"/>
    </source>
</evidence>
<dbReference type="GeneID" id="116292091"/>
<dbReference type="PRINTS" id="PR00237">
    <property type="entry name" value="GPCRRHODOPSN"/>
</dbReference>
<dbReference type="KEGG" id="aten:116292091"/>
<dbReference type="Pfam" id="PF00001">
    <property type="entry name" value="7tm_1"/>
    <property type="match status" value="1"/>
</dbReference>
<dbReference type="RefSeq" id="XP_031555195.1">
    <property type="nucleotide sequence ID" value="XM_031699335.1"/>
</dbReference>
<dbReference type="Proteomes" id="UP000515163">
    <property type="component" value="Unplaced"/>
</dbReference>
<evidence type="ECO:0000256" key="7">
    <source>
        <dbReference type="ARBA" id="ARBA00023170"/>
    </source>
</evidence>
<evidence type="ECO:0000256" key="10">
    <source>
        <dbReference type="SAM" id="MobiDB-lite"/>
    </source>
</evidence>
<feature type="region of interest" description="Disordered" evidence="10">
    <location>
        <begin position="373"/>
        <end position="394"/>
    </location>
</feature>
<dbReference type="PANTHER" id="PTHR45695">
    <property type="entry name" value="LEUCOKININ RECEPTOR-RELATED"/>
    <property type="match status" value="1"/>
</dbReference>
<dbReference type="InterPro" id="IPR017452">
    <property type="entry name" value="GPCR_Rhodpsn_7TM"/>
</dbReference>
<feature type="transmembrane region" description="Helical" evidence="11">
    <location>
        <begin position="291"/>
        <end position="314"/>
    </location>
</feature>
<dbReference type="OrthoDB" id="10053194at2759"/>
<feature type="transmembrane region" description="Helical" evidence="11">
    <location>
        <begin position="202"/>
        <end position="224"/>
    </location>
</feature>
<proteinExistence type="inferred from homology"/>
<protein>
    <submittedName>
        <fullName evidence="14 15">Prolactin-releasing peptide receptor-like</fullName>
    </submittedName>
</protein>
<dbReference type="PANTHER" id="PTHR45695:SF9">
    <property type="entry name" value="LEUCOKININ RECEPTOR"/>
    <property type="match status" value="1"/>
</dbReference>
<dbReference type="RefSeq" id="XP_031555196.1">
    <property type="nucleotide sequence ID" value="XM_031699336.1"/>
</dbReference>
<feature type="transmembrane region" description="Helical" evidence="11">
    <location>
        <begin position="36"/>
        <end position="60"/>
    </location>
</feature>
<evidence type="ECO:0000256" key="5">
    <source>
        <dbReference type="ARBA" id="ARBA00023040"/>
    </source>
</evidence>
<keyword evidence="6 11" id="KW-0472">Membrane</keyword>
<name>A0A6P8HH68_ACTTE</name>
<evidence type="ECO:0000313" key="15">
    <source>
        <dbReference type="RefSeq" id="XP_031555192.1"/>
    </source>
</evidence>
<feature type="transmembrane region" description="Helical" evidence="11">
    <location>
        <begin position="116"/>
        <end position="134"/>
    </location>
</feature>
<evidence type="ECO:0000256" key="3">
    <source>
        <dbReference type="ARBA" id="ARBA00022692"/>
    </source>
</evidence>
<organism evidence="13 14">
    <name type="scientific">Actinia tenebrosa</name>
    <name type="common">Australian red waratah sea anemone</name>
    <dbReference type="NCBI Taxonomy" id="6105"/>
    <lineage>
        <taxon>Eukaryota</taxon>
        <taxon>Metazoa</taxon>
        <taxon>Cnidaria</taxon>
        <taxon>Anthozoa</taxon>
        <taxon>Hexacorallia</taxon>
        <taxon>Actiniaria</taxon>
        <taxon>Actiniidae</taxon>
        <taxon>Actinia</taxon>
    </lineage>
</organism>
<dbReference type="RefSeq" id="XP_031555191.1">
    <property type="nucleotide sequence ID" value="XM_031699331.1"/>
</dbReference>
<dbReference type="FunFam" id="1.20.1070.10:FF:000291">
    <property type="entry name" value="Predicted protein"/>
    <property type="match status" value="1"/>
</dbReference>
<dbReference type="RefSeq" id="XP_031555198.1">
    <property type="nucleotide sequence ID" value="XM_031699338.1"/>
</dbReference>
<gene>
    <name evidence="14 15 16 17 18 19 20" type="primary">LOC116292091</name>
</gene>
<feature type="domain" description="G-protein coupled receptors family 1 profile" evidence="12">
    <location>
        <begin position="52"/>
        <end position="311"/>
    </location>
</feature>
<evidence type="ECO:0000256" key="9">
    <source>
        <dbReference type="RuleBase" id="RU000688"/>
    </source>
</evidence>
<keyword evidence="3 9" id="KW-0812">Transmembrane</keyword>
<accession>A0A6P8HH68</accession>
<evidence type="ECO:0000256" key="11">
    <source>
        <dbReference type="SAM" id="Phobius"/>
    </source>
</evidence>
<evidence type="ECO:0000256" key="2">
    <source>
        <dbReference type="ARBA" id="ARBA00010663"/>
    </source>
</evidence>
<evidence type="ECO:0000313" key="18">
    <source>
        <dbReference type="RefSeq" id="XP_031555196.1"/>
    </source>
</evidence>
<dbReference type="SMART" id="SM01381">
    <property type="entry name" value="7TM_GPCR_Srsx"/>
    <property type="match status" value="1"/>
</dbReference>